<feature type="region of interest" description="Disordered" evidence="1">
    <location>
        <begin position="1"/>
        <end position="163"/>
    </location>
</feature>
<dbReference type="EMBL" id="KB446537">
    <property type="protein sequence ID" value="EME46869.1"/>
    <property type="molecule type" value="Genomic_DNA"/>
</dbReference>
<evidence type="ECO:0000313" key="3">
    <source>
        <dbReference type="Proteomes" id="UP000016933"/>
    </source>
</evidence>
<evidence type="ECO:0000313" key="2">
    <source>
        <dbReference type="EMBL" id="EME46869.1"/>
    </source>
</evidence>
<evidence type="ECO:0000256" key="1">
    <source>
        <dbReference type="SAM" id="MobiDB-lite"/>
    </source>
</evidence>
<dbReference type="AlphaFoldDB" id="N1PXB6"/>
<name>N1PXB6_DOTSN</name>
<protein>
    <submittedName>
        <fullName evidence="2">Uncharacterized protein</fullName>
    </submittedName>
</protein>
<dbReference type="HOGENOM" id="CLU_1626998_0_0_1"/>
<accession>N1PXB6</accession>
<proteinExistence type="predicted"/>
<dbReference type="OMA" id="MTSPGPK"/>
<reference evidence="3" key="1">
    <citation type="journal article" date="2012" name="PLoS Genet.">
        <title>The genomes of the fungal plant pathogens Cladosporium fulvum and Dothistroma septosporum reveal adaptation to different hosts and lifestyles but also signatures of common ancestry.</title>
        <authorList>
            <person name="de Wit P.J.G.M."/>
            <person name="van der Burgt A."/>
            <person name="Oekmen B."/>
            <person name="Stergiopoulos I."/>
            <person name="Abd-Elsalam K.A."/>
            <person name="Aerts A.L."/>
            <person name="Bahkali A.H."/>
            <person name="Beenen H.G."/>
            <person name="Chettri P."/>
            <person name="Cox M.P."/>
            <person name="Datema E."/>
            <person name="de Vries R.P."/>
            <person name="Dhillon B."/>
            <person name="Ganley A.R."/>
            <person name="Griffiths S.A."/>
            <person name="Guo Y."/>
            <person name="Hamelin R.C."/>
            <person name="Henrissat B."/>
            <person name="Kabir M.S."/>
            <person name="Jashni M.K."/>
            <person name="Kema G."/>
            <person name="Klaubauf S."/>
            <person name="Lapidus A."/>
            <person name="Levasseur A."/>
            <person name="Lindquist E."/>
            <person name="Mehrabi R."/>
            <person name="Ohm R.A."/>
            <person name="Owen T.J."/>
            <person name="Salamov A."/>
            <person name="Schwelm A."/>
            <person name="Schijlen E."/>
            <person name="Sun H."/>
            <person name="van den Burg H.A."/>
            <person name="van Ham R.C.H.J."/>
            <person name="Zhang S."/>
            <person name="Goodwin S.B."/>
            <person name="Grigoriev I.V."/>
            <person name="Collemare J."/>
            <person name="Bradshaw R.E."/>
        </authorList>
    </citation>
    <scope>NUCLEOTIDE SEQUENCE [LARGE SCALE GENOMIC DNA]</scope>
    <source>
        <strain evidence="3">NZE10 / CBS 128990</strain>
    </source>
</reference>
<feature type="compositionally biased region" description="Polar residues" evidence="1">
    <location>
        <begin position="1"/>
        <end position="10"/>
    </location>
</feature>
<feature type="compositionally biased region" description="Basic and acidic residues" evidence="1">
    <location>
        <begin position="90"/>
        <end position="100"/>
    </location>
</feature>
<feature type="compositionally biased region" description="Polar residues" evidence="1">
    <location>
        <begin position="42"/>
        <end position="63"/>
    </location>
</feature>
<reference evidence="2 3" key="2">
    <citation type="journal article" date="2012" name="PLoS Pathog.">
        <title>Diverse lifestyles and strategies of plant pathogenesis encoded in the genomes of eighteen Dothideomycetes fungi.</title>
        <authorList>
            <person name="Ohm R.A."/>
            <person name="Feau N."/>
            <person name="Henrissat B."/>
            <person name="Schoch C.L."/>
            <person name="Horwitz B.A."/>
            <person name="Barry K.W."/>
            <person name="Condon B.J."/>
            <person name="Copeland A.C."/>
            <person name="Dhillon B."/>
            <person name="Glaser F."/>
            <person name="Hesse C.N."/>
            <person name="Kosti I."/>
            <person name="LaButti K."/>
            <person name="Lindquist E.A."/>
            <person name="Lucas S."/>
            <person name="Salamov A.A."/>
            <person name="Bradshaw R.E."/>
            <person name="Ciuffetti L."/>
            <person name="Hamelin R.C."/>
            <person name="Kema G.H.J."/>
            <person name="Lawrence C."/>
            <person name="Scott J.A."/>
            <person name="Spatafora J.W."/>
            <person name="Turgeon B.G."/>
            <person name="de Wit P.J.G.M."/>
            <person name="Zhong S."/>
            <person name="Goodwin S.B."/>
            <person name="Grigoriev I.V."/>
        </authorList>
    </citation>
    <scope>NUCLEOTIDE SEQUENCE [LARGE SCALE GENOMIC DNA]</scope>
    <source>
        <strain evidence="3">NZE10 / CBS 128990</strain>
    </source>
</reference>
<dbReference type="OrthoDB" id="3650173at2759"/>
<feature type="compositionally biased region" description="Basic and acidic residues" evidence="1">
    <location>
        <begin position="31"/>
        <end position="40"/>
    </location>
</feature>
<dbReference type="Proteomes" id="UP000016933">
    <property type="component" value="Unassembled WGS sequence"/>
</dbReference>
<keyword evidence="3" id="KW-1185">Reference proteome</keyword>
<gene>
    <name evidence="2" type="ORF">DOTSEDRAFT_70732</name>
</gene>
<sequence length="163" mass="17844">MFGLSGSSSDNNRRPKLNGPDIASMTSPGPKYKDVRRYNDCRPSSQSEPSSRVTYNPNASTPETRAAAGLKWGIAPQDDPPPYSPPESSYSEHEQAERAKLRAKGINPDLKAEMDEADDFKGRRSESCAKNGESEGVGCHERRGTTTASVSKLQQLQHLQHLV</sequence>
<organism evidence="2 3">
    <name type="scientific">Dothistroma septosporum (strain NZE10 / CBS 128990)</name>
    <name type="common">Red band needle blight fungus</name>
    <name type="synonym">Mycosphaerella pini</name>
    <dbReference type="NCBI Taxonomy" id="675120"/>
    <lineage>
        <taxon>Eukaryota</taxon>
        <taxon>Fungi</taxon>
        <taxon>Dikarya</taxon>
        <taxon>Ascomycota</taxon>
        <taxon>Pezizomycotina</taxon>
        <taxon>Dothideomycetes</taxon>
        <taxon>Dothideomycetidae</taxon>
        <taxon>Mycosphaerellales</taxon>
        <taxon>Mycosphaerellaceae</taxon>
        <taxon>Dothistroma</taxon>
    </lineage>
</organism>
<feature type="compositionally biased region" description="Basic and acidic residues" evidence="1">
    <location>
        <begin position="110"/>
        <end position="127"/>
    </location>
</feature>
<feature type="compositionally biased region" description="Low complexity" evidence="1">
    <location>
        <begin position="153"/>
        <end position="163"/>
    </location>
</feature>